<evidence type="ECO:0000313" key="3">
    <source>
        <dbReference type="Proteomes" id="UP001301350"/>
    </source>
</evidence>
<dbReference type="EMBL" id="JANCYW010000013">
    <property type="protein sequence ID" value="KAK4537686.1"/>
    <property type="molecule type" value="Genomic_DNA"/>
</dbReference>
<proteinExistence type="predicted"/>
<name>A0AAV9J072_CYACA</name>
<sequence>MQAQRLERMLHVYGLVAGDPRLRALFLADPEAPGERAAAGTARVPMLWTMARRLRHDAAQCRWSGPALQVLPPTESSGAETAGDGLLFYADDDTGKLFAAHLRQLLAQLLHAAEQHDARRADGGGETVARAARQVLRQVHEALAGARHSTTTTTTTAAAAAAADPAAASLSVGDVVRARHDADAHECLATVMDVDARQDRVLLLFHAHAPEHTRWMDAAACTAVEDEGEAPATATTITESPDAEEARRRQQQEREQQLREEEQRRARLQFRRQLIQRNAPDDLEDRLERGRVMLQHVPLAASGWGAAVPAPDAVMAAMRSNPYGHQFAAAAAHNIGLGGGLLALSNATQLRQLTGMWAVHPRAHCIEQVCARRVEADQVWYWCRLSASAGQPEESTRRLVVQERDGRRYVWLRRRTLLRVRPDLVAAFDRRHPEPPHVPEVEAARADGRTPWLRRVRDPCLVQLPLHDGLQLQIFASHLELRVPARDTRPYRPTLHLAGRVRPRAQLDEERTREDAAADTAKRYRAYRRRLQAV</sequence>
<reference evidence="2 3" key="1">
    <citation type="submission" date="2022-07" db="EMBL/GenBank/DDBJ databases">
        <title>Genome-wide signatures of adaptation to extreme environments.</title>
        <authorList>
            <person name="Cho C.H."/>
            <person name="Yoon H.S."/>
        </authorList>
    </citation>
    <scope>NUCLEOTIDE SEQUENCE [LARGE SCALE GENOMIC DNA]</scope>
    <source>
        <strain evidence="2 3">DBV 063 E5</strain>
    </source>
</reference>
<feature type="compositionally biased region" description="Basic and acidic residues" evidence="1">
    <location>
        <begin position="244"/>
        <end position="262"/>
    </location>
</feature>
<evidence type="ECO:0000256" key="1">
    <source>
        <dbReference type="SAM" id="MobiDB-lite"/>
    </source>
</evidence>
<evidence type="ECO:0000313" key="2">
    <source>
        <dbReference type="EMBL" id="KAK4537686.1"/>
    </source>
</evidence>
<feature type="region of interest" description="Disordered" evidence="1">
    <location>
        <begin position="239"/>
        <end position="262"/>
    </location>
</feature>
<dbReference type="Proteomes" id="UP001301350">
    <property type="component" value="Unassembled WGS sequence"/>
</dbReference>
<keyword evidence="3" id="KW-1185">Reference proteome</keyword>
<organism evidence="2 3">
    <name type="scientific">Cyanidium caldarium</name>
    <name type="common">Red alga</name>
    <dbReference type="NCBI Taxonomy" id="2771"/>
    <lineage>
        <taxon>Eukaryota</taxon>
        <taxon>Rhodophyta</taxon>
        <taxon>Bangiophyceae</taxon>
        <taxon>Cyanidiales</taxon>
        <taxon>Cyanidiaceae</taxon>
        <taxon>Cyanidium</taxon>
    </lineage>
</organism>
<gene>
    <name evidence="2" type="ORF">CDCA_CDCA13G3711</name>
</gene>
<comment type="caution">
    <text evidence="2">The sequence shown here is derived from an EMBL/GenBank/DDBJ whole genome shotgun (WGS) entry which is preliminary data.</text>
</comment>
<protein>
    <submittedName>
        <fullName evidence="2">Uncharacterized protein</fullName>
    </submittedName>
</protein>
<accession>A0AAV9J072</accession>
<dbReference type="AlphaFoldDB" id="A0AAV9J072"/>